<comment type="caution">
    <text evidence="2">The sequence shown here is derived from an EMBL/GenBank/DDBJ whole genome shotgun (WGS) entry which is preliminary data.</text>
</comment>
<evidence type="ECO:0000313" key="2">
    <source>
        <dbReference type="EMBL" id="MBO8449647.1"/>
    </source>
</evidence>
<keyword evidence="2" id="KW-0378">Hydrolase</keyword>
<dbReference type="GO" id="GO:0016787">
    <property type="term" value="F:hydrolase activity"/>
    <property type="evidence" value="ECO:0007669"/>
    <property type="project" value="UniProtKB-KW"/>
</dbReference>
<sequence length="309" mass="32983">MEHLHYPSAGGIHTVHACLWSPRTQPRGVIQIIHGMEEYAARYAPFAETAAAQGFLVCAEDHLGHGETAHTPDGGPEFGHFPQNGKNLILQDIAALTEHAAARAPDKPYFLLGHSMGSFFCRVVLARSRRPFAGAVIMGTGYKNKAVLTAAAALTGCTGIIRGWKHKSPVLQRLVFGSYNRKFGGRPGGLEWLSADAANVQAYAGDPLCGFGFTCGGLAGLFSVIREACDRRTFAATDRKLPVFLVAGEDDPVGGFGAGVKKVAEKYKKAGLENVSLKLYPGARHEILNDICAQEASADILSFFSGIAK</sequence>
<dbReference type="Gene3D" id="3.40.50.1820">
    <property type="entry name" value="alpha/beta hydrolase"/>
    <property type="match status" value="1"/>
</dbReference>
<organism evidence="2 3">
    <name type="scientific">Candidatus Avitreponema avistercoris</name>
    <dbReference type="NCBI Taxonomy" id="2840705"/>
    <lineage>
        <taxon>Bacteria</taxon>
        <taxon>Pseudomonadati</taxon>
        <taxon>Spirochaetota</taxon>
        <taxon>Spirochaetia</taxon>
        <taxon>Spirochaetales</taxon>
        <taxon>Candidatus Avitreponema</taxon>
    </lineage>
</organism>
<protein>
    <submittedName>
        <fullName evidence="2">Alpha/beta fold hydrolase</fullName>
    </submittedName>
</protein>
<reference evidence="2" key="1">
    <citation type="submission" date="2020-10" db="EMBL/GenBank/DDBJ databases">
        <authorList>
            <person name="Gilroy R."/>
        </authorList>
    </citation>
    <scope>NUCLEOTIDE SEQUENCE</scope>
    <source>
        <strain evidence="2">B3-4054</strain>
    </source>
</reference>
<dbReference type="AlphaFoldDB" id="A0A9D9EM19"/>
<dbReference type="InterPro" id="IPR022742">
    <property type="entry name" value="Hydrolase_4"/>
</dbReference>
<dbReference type="InterPro" id="IPR051044">
    <property type="entry name" value="MAG_DAG_Lipase"/>
</dbReference>
<dbReference type="Proteomes" id="UP000823616">
    <property type="component" value="Unassembled WGS sequence"/>
</dbReference>
<dbReference type="EMBL" id="JADIMS010000011">
    <property type="protein sequence ID" value="MBO8449647.1"/>
    <property type="molecule type" value="Genomic_DNA"/>
</dbReference>
<reference evidence="2" key="2">
    <citation type="journal article" date="2021" name="PeerJ">
        <title>Extensive microbial diversity within the chicken gut microbiome revealed by metagenomics and culture.</title>
        <authorList>
            <person name="Gilroy R."/>
            <person name="Ravi A."/>
            <person name="Getino M."/>
            <person name="Pursley I."/>
            <person name="Horton D.L."/>
            <person name="Alikhan N.F."/>
            <person name="Baker D."/>
            <person name="Gharbi K."/>
            <person name="Hall N."/>
            <person name="Watson M."/>
            <person name="Adriaenssens E.M."/>
            <person name="Foster-Nyarko E."/>
            <person name="Jarju S."/>
            <person name="Secka A."/>
            <person name="Antonio M."/>
            <person name="Oren A."/>
            <person name="Chaudhuri R.R."/>
            <person name="La Ragione R."/>
            <person name="Hildebrand F."/>
            <person name="Pallen M.J."/>
        </authorList>
    </citation>
    <scope>NUCLEOTIDE SEQUENCE</scope>
    <source>
        <strain evidence="2">B3-4054</strain>
    </source>
</reference>
<evidence type="ECO:0000259" key="1">
    <source>
        <dbReference type="Pfam" id="PF12146"/>
    </source>
</evidence>
<proteinExistence type="predicted"/>
<dbReference type="PANTHER" id="PTHR11614">
    <property type="entry name" value="PHOSPHOLIPASE-RELATED"/>
    <property type="match status" value="1"/>
</dbReference>
<gene>
    <name evidence="2" type="ORF">IAA96_00910</name>
</gene>
<accession>A0A9D9EM19</accession>
<dbReference type="InterPro" id="IPR029058">
    <property type="entry name" value="AB_hydrolase_fold"/>
</dbReference>
<name>A0A9D9EM19_9SPIR</name>
<evidence type="ECO:0000313" key="3">
    <source>
        <dbReference type="Proteomes" id="UP000823616"/>
    </source>
</evidence>
<feature type="domain" description="Serine aminopeptidase S33" evidence="1">
    <location>
        <begin position="25"/>
        <end position="290"/>
    </location>
</feature>
<dbReference type="SUPFAM" id="SSF53474">
    <property type="entry name" value="alpha/beta-Hydrolases"/>
    <property type="match status" value="1"/>
</dbReference>
<dbReference type="Pfam" id="PF12146">
    <property type="entry name" value="Hydrolase_4"/>
    <property type="match status" value="1"/>
</dbReference>